<protein>
    <submittedName>
        <fullName evidence="6">DNA-binding FadR family transcriptional regulator</fullName>
    </submittedName>
</protein>
<evidence type="ECO:0000256" key="2">
    <source>
        <dbReference type="ARBA" id="ARBA00023125"/>
    </source>
</evidence>
<dbReference type="InterPro" id="IPR011711">
    <property type="entry name" value="GntR_C"/>
</dbReference>
<feature type="region of interest" description="Disordered" evidence="4">
    <location>
        <begin position="1"/>
        <end position="20"/>
    </location>
</feature>
<dbReference type="InterPro" id="IPR000524">
    <property type="entry name" value="Tscrpt_reg_HTH_GntR"/>
</dbReference>
<dbReference type="GO" id="GO:0003677">
    <property type="term" value="F:DNA binding"/>
    <property type="evidence" value="ECO:0007669"/>
    <property type="project" value="UniProtKB-KW"/>
</dbReference>
<dbReference type="RefSeq" id="WP_307422471.1">
    <property type="nucleotide sequence ID" value="NZ_JAUSVK010000001.1"/>
</dbReference>
<feature type="compositionally biased region" description="Low complexity" evidence="4">
    <location>
        <begin position="7"/>
        <end position="20"/>
    </location>
</feature>
<dbReference type="PRINTS" id="PR00035">
    <property type="entry name" value="HTHGNTR"/>
</dbReference>
<evidence type="ECO:0000256" key="1">
    <source>
        <dbReference type="ARBA" id="ARBA00023015"/>
    </source>
</evidence>
<dbReference type="Pfam" id="PF00392">
    <property type="entry name" value="GntR"/>
    <property type="match status" value="1"/>
</dbReference>
<dbReference type="Pfam" id="PF07729">
    <property type="entry name" value="FCD"/>
    <property type="match status" value="1"/>
</dbReference>
<evidence type="ECO:0000313" key="7">
    <source>
        <dbReference type="Proteomes" id="UP001237448"/>
    </source>
</evidence>
<dbReference type="PANTHER" id="PTHR43537:SF24">
    <property type="entry name" value="GLUCONATE OPERON TRANSCRIPTIONAL REPRESSOR"/>
    <property type="match status" value="1"/>
</dbReference>
<dbReference type="CDD" id="cd07377">
    <property type="entry name" value="WHTH_GntR"/>
    <property type="match status" value="1"/>
</dbReference>
<dbReference type="Gene3D" id="1.20.120.530">
    <property type="entry name" value="GntR ligand-binding domain-like"/>
    <property type="match status" value="1"/>
</dbReference>
<comment type="caution">
    <text evidence="6">The sequence shown here is derived from an EMBL/GenBank/DDBJ whole genome shotgun (WGS) entry which is preliminary data.</text>
</comment>
<evidence type="ECO:0000259" key="5">
    <source>
        <dbReference type="PROSITE" id="PS50949"/>
    </source>
</evidence>
<sequence length="271" mass="29343">MTAVDKPAGGAAAASDPGSSRVATAQSWAAPIVSRHVADDVVDRLVTAVALGLYVPSQQLPTERELAAMLGVSRTSVREALKQLTDTGYLEVRRGRKGGYFVLADWGPTSAEHVRRHLVAHWSEFEQIFDARTLIEPLIARTAAARRTAGDMQAIRAALQAYLDAPDHDASRRADASLHLAIAEATHNPILVTMSVDLRTRISLNLGAEPYTDEARRIAIRQHQQLVAAVAEGRADDAADIAARHFTLSENLMRDLVERAAHEDQQAGGPR</sequence>
<dbReference type="InterPro" id="IPR036388">
    <property type="entry name" value="WH-like_DNA-bd_sf"/>
</dbReference>
<evidence type="ECO:0000256" key="3">
    <source>
        <dbReference type="ARBA" id="ARBA00023163"/>
    </source>
</evidence>
<dbReference type="SUPFAM" id="SSF48008">
    <property type="entry name" value="GntR ligand-binding domain-like"/>
    <property type="match status" value="1"/>
</dbReference>
<feature type="domain" description="HTH gntR-type" evidence="5">
    <location>
        <begin position="35"/>
        <end position="105"/>
    </location>
</feature>
<dbReference type="SUPFAM" id="SSF46785">
    <property type="entry name" value="Winged helix' DNA-binding domain"/>
    <property type="match status" value="1"/>
</dbReference>
<keyword evidence="3" id="KW-0804">Transcription</keyword>
<dbReference type="Gene3D" id="1.10.10.10">
    <property type="entry name" value="Winged helix-like DNA-binding domain superfamily/Winged helix DNA-binding domain"/>
    <property type="match status" value="1"/>
</dbReference>
<keyword evidence="1" id="KW-0805">Transcription regulation</keyword>
<evidence type="ECO:0000313" key="6">
    <source>
        <dbReference type="EMBL" id="MDQ0390935.1"/>
    </source>
</evidence>
<reference evidence="6 7" key="1">
    <citation type="submission" date="2023-07" db="EMBL/GenBank/DDBJ databases">
        <title>Genomic Encyclopedia of Type Strains, Phase IV (KMG-IV): sequencing the most valuable type-strain genomes for metagenomic binning, comparative biology and taxonomic classification.</title>
        <authorList>
            <person name="Goeker M."/>
        </authorList>
    </citation>
    <scope>NUCLEOTIDE SEQUENCE [LARGE SCALE GENOMIC DNA]</scope>
    <source>
        <strain evidence="6 7">DSM 5896</strain>
    </source>
</reference>
<dbReference type="SMART" id="SM00345">
    <property type="entry name" value="HTH_GNTR"/>
    <property type="match status" value="1"/>
</dbReference>
<dbReference type="Proteomes" id="UP001237448">
    <property type="component" value="Unassembled WGS sequence"/>
</dbReference>
<dbReference type="InterPro" id="IPR036390">
    <property type="entry name" value="WH_DNA-bd_sf"/>
</dbReference>
<dbReference type="PANTHER" id="PTHR43537">
    <property type="entry name" value="TRANSCRIPTIONAL REGULATOR, GNTR FAMILY"/>
    <property type="match status" value="1"/>
</dbReference>
<dbReference type="PROSITE" id="PS50949">
    <property type="entry name" value="HTH_GNTR"/>
    <property type="match status" value="1"/>
</dbReference>
<name>A0ABU0F8M4_9HYPH</name>
<keyword evidence="2 6" id="KW-0238">DNA-binding</keyword>
<evidence type="ECO:0000256" key="4">
    <source>
        <dbReference type="SAM" id="MobiDB-lite"/>
    </source>
</evidence>
<accession>A0ABU0F8M4</accession>
<organism evidence="6 7">
    <name type="scientific">Labrys monachus</name>
    <dbReference type="NCBI Taxonomy" id="217067"/>
    <lineage>
        <taxon>Bacteria</taxon>
        <taxon>Pseudomonadati</taxon>
        <taxon>Pseudomonadota</taxon>
        <taxon>Alphaproteobacteria</taxon>
        <taxon>Hyphomicrobiales</taxon>
        <taxon>Xanthobacteraceae</taxon>
        <taxon>Labrys</taxon>
    </lineage>
</organism>
<gene>
    <name evidence="6" type="ORF">J3R73_000727</name>
</gene>
<dbReference type="SMART" id="SM00895">
    <property type="entry name" value="FCD"/>
    <property type="match status" value="1"/>
</dbReference>
<keyword evidence="7" id="KW-1185">Reference proteome</keyword>
<proteinExistence type="predicted"/>
<dbReference type="EMBL" id="JAUSVK010000001">
    <property type="protein sequence ID" value="MDQ0390935.1"/>
    <property type="molecule type" value="Genomic_DNA"/>
</dbReference>
<dbReference type="InterPro" id="IPR008920">
    <property type="entry name" value="TF_FadR/GntR_C"/>
</dbReference>